<proteinExistence type="predicted"/>
<protein>
    <submittedName>
        <fullName evidence="1">Uncharacterized protein</fullName>
    </submittedName>
</protein>
<organism evidence="1 2">
    <name type="scientific">Lasiodiplodia mahajangana</name>
    <dbReference type="NCBI Taxonomy" id="1108764"/>
    <lineage>
        <taxon>Eukaryota</taxon>
        <taxon>Fungi</taxon>
        <taxon>Dikarya</taxon>
        <taxon>Ascomycota</taxon>
        <taxon>Pezizomycotina</taxon>
        <taxon>Dothideomycetes</taxon>
        <taxon>Dothideomycetes incertae sedis</taxon>
        <taxon>Botryosphaeriales</taxon>
        <taxon>Botryosphaeriaceae</taxon>
        <taxon>Lasiodiplodia</taxon>
    </lineage>
</organism>
<evidence type="ECO:0000313" key="1">
    <source>
        <dbReference type="EMBL" id="KAJ8130015.1"/>
    </source>
</evidence>
<dbReference type="Proteomes" id="UP001153332">
    <property type="component" value="Unassembled WGS sequence"/>
</dbReference>
<comment type="caution">
    <text evidence="1">The sequence shown here is derived from an EMBL/GenBank/DDBJ whole genome shotgun (WGS) entry which is preliminary data.</text>
</comment>
<sequence length="208" mass="22540">MFTRTLLISLPAALALRGGPPDNPFLLPCSSISGTPCRCPYGTDYSETVTTAIVGASAGDVGSVTGDFFNPAWLGLDLISVQGPDNFPALSIRNVNMTTSIGTYTFSDRLVFRFLYPDGSFEQRYEQIGIASYRYTNGSFSGYWVTLKGDRIFENETLLRLSNYACQTERPIDYIAFQEMALSNVTSILTARGVATGLSTTPASAGLF</sequence>
<evidence type="ECO:0000313" key="2">
    <source>
        <dbReference type="Proteomes" id="UP001153332"/>
    </source>
</evidence>
<reference evidence="1" key="1">
    <citation type="submission" date="2022-12" db="EMBL/GenBank/DDBJ databases">
        <title>Genome Sequence of Lasiodiplodia mahajangana.</title>
        <authorList>
            <person name="Buettner E."/>
        </authorList>
    </citation>
    <scope>NUCLEOTIDE SEQUENCE</scope>
    <source>
        <strain evidence="1">VT137</strain>
    </source>
</reference>
<name>A0ACC2JRE9_9PEZI</name>
<dbReference type="EMBL" id="JAPUUL010000603">
    <property type="protein sequence ID" value="KAJ8130015.1"/>
    <property type="molecule type" value="Genomic_DNA"/>
</dbReference>
<keyword evidence="2" id="KW-1185">Reference proteome</keyword>
<gene>
    <name evidence="1" type="ORF">O1611_g3616</name>
</gene>
<accession>A0ACC2JRE9</accession>